<evidence type="ECO:0000256" key="1">
    <source>
        <dbReference type="ARBA" id="ARBA00010040"/>
    </source>
</evidence>
<organism evidence="6 7">
    <name type="scientific">Wolfiporia cocos (strain MD-104)</name>
    <name type="common">Brown rot fungus</name>
    <dbReference type="NCBI Taxonomy" id="742152"/>
    <lineage>
        <taxon>Eukaryota</taxon>
        <taxon>Fungi</taxon>
        <taxon>Dikarya</taxon>
        <taxon>Basidiomycota</taxon>
        <taxon>Agaricomycotina</taxon>
        <taxon>Agaricomycetes</taxon>
        <taxon>Polyporales</taxon>
        <taxon>Phaeolaceae</taxon>
        <taxon>Wolfiporia</taxon>
    </lineage>
</organism>
<evidence type="ECO:0000256" key="4">
    <source>
        <dbReference type="ARBA" id="ARBA00032829"/>
    </source>
</evidence>
<dbReference type="OMA" id="AVMGWSN"/>
<dbReference type="Proteomes" id="UP000218811">
    <property type="component" value="Unassembled WGS sequence"/>
</dbReference>
<gene>
    <name evidence="6" type="ORF">WOLCODRAFT_138912</name>
</gene>
<sequence>MGLTPEEVTNAVTISDLKLSQDGSYVVYCVKPHYKSDDRSTSALWLADTAIENSAKQITSGESNDRSPCFHPTSSEIYFLSDRHKVGGSSHIYKLPLGASLKTDPQLVATLDETQSVSAFLISPDGRYLACTIRTQSPDSKGKEGITIWRERKQFSTLHVIDLQDPEKALRTLVSTEAHVESFFTWSPNSTAIMYRLRTHTNSERHIEPAVEAVAHLDEPGVIHNVFEHPKMPDGFTIWRSRGDLVFLQKRSPSYLFSARSLWTRSLSDPAGTHLAYGDTEDALDFIDLGPSGQCAIFVGAGLESRFDIYDADGERFTALETSGDSYQDWGVRLREDGEYVFAALRSSGVRGEPLEIWVGVTRHGEKGTLTTKLTAHHTWLDQGRAPVSRAFRWKSTDGESVEGIISYPRGVEPRNMPTVIVPHGGPSARDLLDLRFDDWGWRQYLASHGYLVLSPNYRGSIGRGDLFARPANGAVGTLDWDDTQTMIDAVIAQGLADPDRVGIAGYSQGGFLTAWGCTRPNSIFKVAIVGAGVSDWGLLSATSDLPDVEAALGGSAPWTPGEPVYLRGSPIKDCKNVRVPLLILHGKEDKRVPLSQAIALFRGVEREAKEAPPPQLVIYPREDHIFQERAHAEDVLKRLLEHLDTYLK</sequence>
<evidence type="ECO:0000313" key="6">
    <source>
        <dbReference type="EMBL" id="PCH44280.1"/>
    </source>
</evidence>
<evidence type="ECO:0000259" key="5">
    <source>
        <dbReference type="Pfam" id="PF00326"/>
    </source>
</evidence>
<dbReference type="GO" id="GO:0006508">
    <property type="term" value="P:proteolysis"/>
    <property type="evidence" value="ECO:0007669"/>
    <property type="project" value="InterPro"/>
</dbReference>
<dbReference type="Pfam" id="PF00326">
    <property type="entry name" value="Peptidase_S9"/>
    <property type="match status" value="1"/>
</dbReference>
<reference evidence="6 7" key="1">
    <citation type="journal article" date="2012" name="Science">
        <title>The Paleozoic origin of enzymatic lignin decomposition reconstructed from 31 fungal genomes.</title>
        <authorList>
            <person name="Floudas D."/>
            <person name="Binder M."/>
            <person name="Riley R."/>
            <person name="Barry K."/>
            <person name="Blanchette R.A."/>
            <person name="Henrissat B."/>
            <person name="Martinez A.T."/>
            <person name="Otillar R."/>
            <person name="Spatafora J.W."/>
            <person name="Yadav J.S."/>
            <person name="Aerts A."/>
            <person name="Benoit I."/>
            <person name="Boyd A."/>
            <person name="Carlson A."/>
            <person name="Copeland A."/>
            <person name="Coutinho P.M."/>
            <person name="de Vries R.P."/>
            <person name="Ferreira P."/>
            <person name="Findley K."/>
            <person name="Foster B."/>
            <person name="Gaskell J."/>
            <person name="Glotzer D."/>
            <person name="Gorecki P."/>
            <person name="Heitman J."/>
            <person name="Hesse C."/>
            <person name="Hori C."/>
            <person name="Igarashi K."/>
            <person name="Jurgens J.A."/>
            <person name="Kallen N."/>
            <person name="Kersten P."/>
            <person name="Kohler A."/>
            <person name="Kuees U."/>
            <person name="Kumar T.K.A."/>
            <person name="Kuo A."/>
            <person name="LaButti K."/>
            <person name="Larrondo L.F."/>
            <person name="Lindquist E."/>
            <person name="Ling A."/>
            <person name="Lombard V."/>
            <person name="Lucas S."/>
            <person name="Lundell T."/>
            <person name="Martin R."/>
            <person name="McLaughlin D.J."/>
            <person name="Morgenstern I."/>
            <person name="Morin E."/>
            <person name="Murat C."/>
            <person name="Nagy L.G."/>
            <person name="Nolan M."/>
            <person name="Ohm R.A."/>
            <person name="Patyshakuliyeva A."/>
            <person name="Rokas A."/>
            <person name="Ruiz-Duenas F.J."/>
            <person name="Sabat G."/>
            <person name="Salamov A."/>
            <person name="Samejima M."/>
            <person name="Schmutz J."/>
            <person name="Slot J.C."/>
            <person name="St John F."/>
            <person name="Stenlid J."/>
            <person name="Sun H."/>
            <person name="Sun S."/>
            <person name="Syed K."/>
            <person name="Tsang A."/>
            <person name="Wiebenga A."/>
            <person name="Young D."/>
            <person name="Pisabarro A."/>
            <person name="Eastwood D.C."/>
            <person name="Martin F."/>
            <person name="Cullen D."/>
            <person name="Grigoriev I.V."/>
            <person name="Hibbett D.S."/>
        </authorList>
    </citation>
    <scope>NUCLEOTIDE SEQUENCE [LARGE SCALE GENOMIC DNA]</scope>
    <source>
        <strain evidence="6 7">MD-104</strain>
    </source>
</reference>
<keyword evidence="3" id="KW-0645">Protease</keyword>
<evidence type="ECO:0000313" key="7">
    <source>
        <dbReference type="Proteomes" id="UP000218811"/>
    </source>
</evidence>
<protein>
    <recommendedName>
        <fullName evidence="4">Dipeptidyl-peptidase V</fullName>
    </recommendedName>
</protein>
<dbReference type="PANTHER" id="PTHR42776:SF27">
    <property type="entry name" value="DIPEPTIDYL PEPTIDASE FAMILY MEMBER 6"/>
    <property type="match status" value="1"/>
</dbReference>
<proteinExistence type="inferred from homology"/>
<keyword evidence="2 6" id="KW-0378">Hydrolase</keyword>
<accession>A0A2H3JQ38</accession>
<dbReference type="Gene3D" id="3.40.50.1820">
    <property type="entry name" value="alpha/beta hydrolase"/>
    <property type="match status" value="1"/>
</dbReference>
<evidence type="ECO:0000256" key="2">
    <source>
        <dbReference type="ARBA" id="ARBA00022801"/>
    </source>
</evidence>
<dbReference type="AlphaFoldDB" id="A0A2H3JQ38"/>
<dbReference type="GO" id="GO:0004252">
    <property type="term" value="F:serine-type endopeptidase activity"/>
    <property type="evidence" value="ECO:0007669"/>
    <property type="project" value="TreeGrafter"/>
</dbReference>
<dbReference type="InterPro" id="IPR011659">
    <property type="entry name" value="WD40"/>
</dbReference>
<dbReference type="InterPro" id="IPR001375">
    <property type="entry name" value="Peptidase_S9_cat"/>
</dbReference>
<dbReference type="OrthoDB" id="43744at2759"/>
<dbReference type="STRING" id="742152.A0A2H3JQ38"/>
<name>A0A2H3JQ38_WOLCO</name>
<evidence type="ECO:0000256" key="3">
    <source>
        <dbReference type="ARBA" id="ARBA00022825"/>
    </source>
</evidence>
<dbReference type="Pfam" id="PF07676">
    <property type="entry name" value="PD40"/>
    <property type="match status" value="1"/>
</dbReference>
<dbReference type="Gene3D" id="2.120.10.30">
    <property type="entry name" value="TolB, C-terminal domain"/>
    <property type="match status" value="1"/>
</dbReference>
<dbReference type="EMBL" id="KB468157">
    <property type="protein sequence ID" value="PCH44280.1"/>
    <property type="molecule type" value="Genomic_DNA"/>
</dbReference>
<comment type="similarity">
    <text evidence="1">Belongs to the peptidase S9C family.</text>
</comment>
<dbReference type="SUPFAM" id="SSF53474">
    <property type="entry name" value="alpha/beta-Hydrolases"/>
    <property type="match status" value="1"/>
</dbReference>
<dbReference type="SUPFAM" id="SSF82171">
    <property type="entry name" value="DPP6 N-terminal domain-like"/>
    <property type="match status" value="1"/>
</dbReference>
<dbReference type="InterPro" id="IPR029058">
    <property type="entry name" value="AB_hydrolase_fold"/>
</dbReference>
<keyword evidence="7" id="KW-1185">Reference proteome</keyword>
<dbReference type="PANTHER" id="PTHR42776">
    <property type="entry name" value="SERINE PEPTIDASE S9 FAMILY MEMBER"/>
    <property type="match status" value="1"/>
</dbReference>
<dbReference type="InterPro" id="IPR011042">
    <property type="entry name" value="6-blade_b-propeller_TolB-like"/>
</dbReference>
<keyword evidence="3" id="KW-0720">Serine protease</keyword>
<feature type="domain" description="Peptidase S9 prolyl oligopeptidase catalytic" evidence="5">
    <location>
        <begin position="444"/>
        <end position="649"/>
    </location>
</feature>